<dbReference type="EMBL" id="QOUI01000001">
    <property type="protein sequence ID" value="RCK71198.1"/>
    <property type="molecule type" value="Genomic_DNA"/>
</dbReference>
<dbReference type="SUPFAM" id="SSF48179">
    <property type="entry name" value="6-phosphogluconate dehydrogenase C-terminal domain-like"/>
    <property type="match status" value="1"/>
</dbReference>
<dbReference type="GO" id="GO:0016491">
    <property type="term" value="F:oxidoreductase activity"/>
    <property type="evidence" value="ECO:0007669"/>
    <property type="project" value="UniProtKB-KW"/>
</dbReference>
<evidence type="ECO:0000256" key="4">
    <source>
        <dbReference type="PIRSR" id="PIRSR000103-1"/>
    </source>
</evidence>
<accession>A0A367YZE7</accession>
<evidence type="ECO:0000256" key="3">
    <source>
        <dbReference type="ARBA" id="ARBA00023027"/>
    </source>
</evidence>
<feature type="domain" description="6-phosphogluconate dehydrogenase NADP-binding" evidence="5">
    <location>
        <begin position="13"/>
        <end position="168"/>
    </location>
</feature>
<keyword evidence="2" id="KW-0560">Oxidoreductase</keyword>
<dbReference type="AlphaFoldDB" id="A0A367YZE7"/>
<keyword evidence="8" id="KW-1185">Reference proteome</keyword>
<reference evidence="7 8" key="1">
    <citation type="submission" date="2018-07" db="EMBL/GenBank/DDBJ databases">
        <title>Desertimonas flava gen. nov. sp. nov.</title>
        <authorList>
            <person name="Liu S."/>
        </authorList>
    </citation>
    <scope>NUCLEOTIDE SEQUENCE [LARGE SCALE GENOMIC DNA]</scope>
    <source>
        <strain evidence="7 8">16Sb5-5</strain>
    </source>
</reference>
<dbReference type="RefSeq" id="WP_114124901.1">
    <property type="nucleotide sequence ID" value="NZ_QOUI01000001.1"/>
</dbReference>
<dbReference type="PANTHER" id="PTHR43060:SF15">
    <property type="entry name" value="3-HYDROXYISOBUTYRATE DEHYDROGENASE-LIKE 1, MITOCHONDRIAL-RELATED"/>
    <property type="match status" value="1"/>
</dbReference>
<comment type="caution">
    <text evidence="7">The sequence shown here is derived from an EMBL/GenBank/DDBJ whole genome shotgun (WGS) entry which is preliminary data.</text>
</comment>
<dbReference type="PIRSF" id="PIRSF000103">
    <property type="entry name" value="HIBADH"/>
    <property type="match status" value="1"/>
</dbReference>
<organism evidence="7 8">
    <name type="scientific">Desertihabitans brevis</name>
    <dbReference type="NCBI Taxonomy" id="2268447"/>
    <lineage>
        <taxon>Bacteria</taxon>
        <taxon>Bacillati</taxon>
        <taxon>Actinomycetota</taxon>
        <taxon>Actinomycetes</taxon>
        <taxon>Propionibacteriales</taxon>
        <taxon>Propionibacteriaceae</taxon>
        <taxon>Desertihabitans</taxon>
    </lineage>
</organism>
<comment type="similarity">
    <text evidence="1">Belongs to the HIBADH-related family.</text>
</comment>
<evidence type="ECO:0000313" key="7">
    <source>
        <dbReference type="EMBL" id="RCK71198.1"/>
    </source>
</evidence>
<keyword evidence="3" id="KW-0520">NAD</keyword>
<dbReference type="Gene3D" id="1.10.1040.10">
    <property type="entry name" value="N-(1-d-carboxylethyl)-l-norvaline Dehydrogenase, domain 2"/>
    <property type="match status" value="1"/>
</dbReference>
<dbReference type="Gene3D" id="3.40.50.720">
    <property type="entry name" value="NAD(P)-binding Rossmann-like Domain"/>
    <property type="match status" value="1"/>
</dbReference>
<dbReference type="InterPro" id="IPR029154">
    <property type="entry name" value="HIBADH-like_NADP-bd"/>
</dbReference>
<dbReference type="Pfam" id="PF14833">
    <property type="entry name" value="NAD_binding_11"/>
    <property type="match status" value="1"/>
</dbReference>
<dbReference type="Proteomes" id="UP000252770">
    <property type="component" value="Unassembled WGS sequence"/>
</dbReference>
<name>A0A367YZE7_9ACTN</name>
<dbReference type="GO" id="GO:0050661">
    <property type="term" value="F:NADP binding"/>
    <property type="evidence" value="ECO:0007669"/>
    <property type="project" value="InterPro"/>
</dbReference>
<protein>
    <submittedName>
        <fullName evidence="7">NAD(P)-dependent oxidoreductase</fullName>
    </submittedName>
</protein>
<evidence type="ECO:0000259" key="6">
    <source>
        <dbReference type="Pfam" id="PF14833"/>
    </source>
</evidence>
<feature type="domain" description="3-hydroxyisobutyrate dehydrogenase-like NAD-binding" evidence="6">
    <location>
        <begin position="171"/>
        <end position="258"/>
    </location>
</feature>
<dbReference type="GO" id="GO:0051287">
    <property type="term" value="F:NAD binding"/>
    <property type="evidence" value="ECO:0007669"/>
    <property type="project" value="InterPro"/>
</dbReference>
<evidence type="ECO:0000256" key="1">
    <source>
        <dbReference type="ARBA" id="ARBA00009080"/>
    </source>
</evidence>
<evidence type="ECO:0000256" key="2">
    <source>
        <dbReference type="ARBA" id="ARBA00023002"/>
    </source>
</evidence>
<feature type="active site" evidence="4">
    <location>
        <position position="177"/>
    </location>
</feature>
<dbReference type="SUPFAM" id="SSF51735">
    <property type="entry name" value="NAD(P)-binding Rossmann-fold domains"/>
    <property type="match status" value="1"/>
</dbReference>
<gene>
    <name evidence="7" type="ORF">DT076_01730</name>
</gene>
<sequence length="294" mass="30233">MSEETVQSERPVVGFIGLGDQGLPMARAIAEGGFALRVWARRPASLDALGDLPFTAVAAPVDLAAASDIVAVCVGTDDDVLALAGQMAPALRPGTVFVNHGTGTPRNAVRVADLLADRGVGVLDAPVSGGRPAAEERRLTALVGGPADALAVAEPVLRAFARHVVHLGDAGAGQMAKLFNNALLMMNQAGIADILELAAQAGLAPAALAEALKLGSASSTALGLMNTMITAETVDHLSQVQALDMDIFAQAMREANADEDAARRATERGLSGTLRLAEVIRTIAESRRAELPRG</sequence>
<evidence type="ECO:0000259" key="5">
    <source>
        <dbReference type="Pfam" id="PF03446"/>
    </source>
</evidence>
<proteinExistence type="inferred from homology"/>
<dbReference type="InterPro" id="IPR036291">
    <property type="entry name" value="NAD(P)-bd_dom_sf"/>
</dbReference>
<dbReference type="InterPro" id="IPR013328">
    <property type="entry name" value="6PGD_dom2"/>
</dbReference>
<evidence type="ECO:0000313" key="8">
    <source>
        <dbReference type="Proteomes" id="UP000252770"/>
    </source>
</evidence>
<dbReference type="Pfam" id="PF03446">
    <property type="entry name" value="NAD_binding_2"/>
    <property type="match status" value="1"/>
</dbReference>
<dbReference type="InterPro" id="IPR015815">
    <property type="entry name" value="HIBADH-related"/>
</dbReference>
<dbReference type="PANTHER" id="PTHR43060">
    <property type="entry name" value="3-HYDROXYISOBUTYRATE DEHYDROGENASE-LIKE 1, MITOCHONDRIAL-RELATED"/>
    <property type="match status" value="1"/>
</dbReference>
<dbReference type="InterPro" id="IPR008927">
    <property type="entry name" value="6-PGluconate_DH-like_C_sf"/>
</dbReference>
<dbReference type="InterPro" id="IPR006115">
    <property type="entry name" value="6PGDH_NADP-bd"/>
</dbReference>